<proteinExistence type="predicted"/>
<reference evidence="1" key="1">
    <citation type="journal article" date="2021" name="Proc. Natl. Acad. Sci. U.S.A.">
        <title>A Catalog of Tens of Thousands of Viruses from Human Metagenomes Reveals Hidden Associations with Chronic Diseases.</title>
        <authorList>
            <person name="Tisza M.J."/>
            <person name="Buck C.B."/>
        </authorList>
    </citation>
    <scope>NUCLEOTIDE SEQUENCE</scope>
    <source>
        <strain evidence="1">Ctshb19</strain>
    </source>
</reference>
<accession>A0A8S5UH81</accession>
<protein>
    <submittedName>
        <fullName evidence="1">Uncharacterized protein</fullName>
    </submittedName>
</protein>
<dbReference type="EMBL" id="BK016086">
    <property type="protein sequence ID" value="DAF93754.1"/>
    <property type="molecule type" value="Genomic_DNA"/>
</dbReference>
<name>A0A8S5UH81_9CAUD</name>
<evidence type="ECO:0000313" key="1">
    <source>
        <dbReference type="EMBL" id="DAF93754.1"/>
    </source>
</evidence>
<sequence>MVRIWKLTVFIPRILWYRVQLARVVMPVKTGVMVQTGVMVNRAQRVAKARQVHAVIQAPKVHGGHKVFKARQVQKANRGRVVLMVSCRYLSSLMIRVLPKDRW</sequence>
<organism evidence="1">
    <name type="scientific">Myoviridae sp. ctshb19</name>
    <dbReference type="NCBI Taxonomy" id="2825194"/>
    <lineage>
        <taxon>Viruses</taxon>
        <taxon>Duplodnaviria</taxon>
        <taxon>Heunggongvirae</taxon>
        <taxon>Uroviricota</taxon>
        <taxon>Caudoviricetes</taxon>
    </lineage>
</organism>